<keyword evidence="8 14" id="KW-0378">Hydrolase</keyword>
<dbReference type="GO" id="GO:0008658">
    <property type="term" value="F:penicillin binding"/>
    <property type="evidence" value="ECO:0007669"/>
    <property type="project" value="InterPro"/>
</dbReference>
<dbReference type="Pfam" id="PF00905">
    <property type="entry name" value="Transpeptidase"/>
    <property type="match status" value="1"/>
</dbReference>
<evidence type="ECO:0000256" key="6">
    <source>
        <dbReference type="ARBA" id="ARBA00022670"/>
    </source>
</evidence>
<feature type="domain" description="Penicillin-binding protein transpeptidase" evidence="15">
    <location>
        <begin position="271"/>
        <end position="609"/>
    </location>
</feature>
<keyword evidence="13 14" id="KW-0961">Cell wall biogenesis/degradation</keyword>
<name>A0A2X0QZ42_9PROT</name>
<dbReference type="FunFam" id="3.40.710.10:FF:000024">
    <property type="entry name" value="Penicillin-binding protein 2"/>
    <property type="match status" value="1"/>
</dbReference>
<dbReference type="Gene3D" id="3.40.710.10">
    <property type="entry name" value="DD-peptidase/beta-lactamase superfamily"/>
    <property type="match status" value="1"/>
</dbReference>
<evidence type="ECO:0000256" key="1">
    <source>
        <dbReference type="ARBA" id="ARBA00004167"/>
    </source>
</evidence>
<evidence type="ECO:0000313" key="17">
    <source>
        <dbReference type="EMBL" id="SPS06837.1"/>
    </source>
</evidence>
<evidence type="ECO:0000256" key="2">
    <source>
        <dbReference type="ARBA" id="ARBA00004236"/>
    </source>
</evidence>
<feature type="transmembrane region" description="Helical" evidence="14">
    <location>
        <begin position="21"/>
        <end position="41"/>
    </location>
</feature>
<organism evidence="17">
    <name type="scientific">Candidatus Nitrotoga fabula</name>
    <dbReference type="NCBI Taxonomy" id="2182327"/>
    <lineage>
        <taxon>Bacteria</taxon>
        <taxon>Pseudomonadati</taxon>
        <taxon>Pseudomonadota</taxon>
        <taxon>Betaproteobacteria</taxon>
        <taxon>Nitrosomonadales</taxon>
        <taxon>Gallionellaceae</taxon>
        <taxon>Candidatus Nitrotoga</taxon>
    </lineage>
</organism>
<keyword evidence="14" id="KW-0479">Metal-binding</keyword>
<feature type="domain" description="Penicillin-binding protein dimerisation" evidence="16">
    <location>
        <begin position="64"/>
        <end position="238"/>
    </location>
</feature>
<dbReference type="GO" id="GO:0071555">
    <property type="term" value="P:cell wall organization"/>
    <property type="evidence" value="ECO:0007669"/>
    <property type="project" value="UniProtKB-KW"/>
</dbReference>
<evidence type="ECO:0000256" key="3">
    <source>
        <dbReference type="ARBA" id="ARBA00022475"/>
    </source>
</evidence>
<dbReference type="SUPFAM" id="SSF56601">
    <property type="entry name" value="beta-lactamase/transpeptidase-like"/>
    <property type="match status" value="1"/>
</dbReference>
<dbReference type="EMBL" id="LS423452">
    <property type="protein sequence ID" value="SPS06837.1"/>
    <property type="molecule type" value="Genomic_DNA"/>
</dbReference>
<evidence type="ECO:0000259" key="16">
    <source>
        <dbReference type="Pfam" id="PF03717"/>
    </source>
</evidence>
<dbReference type="InterPro" id="IPR017790">
    <property type="entry name" value="Penicillin-binding_protein_2"/>
</dbReference>
<dbReference type="InterPro" id="IPR005311">
    <property type="entry name" value="PBP_dimer"/>
</dbReference>
<evidence type="ECO:0000256" key="12">
    <source>
        <dbReference type="ARBA" id="ARBA00023136"/>
    </source>
</evidence>
<evidence type="ECO:0000256" key="11">
    <source>
        <dbReference type="ARBA" id="ARBA00022989"/>
    </source>
</evidence>
<gene>
    <name evidence="14 17" type="primary">mrdA</name>
    <name evidence="17" type="ORF">NITFAB_2434</name>
</gene>
<dbReference type="GO" id="GO:0006508">
    <property type="term" value="P:proteolysis"/>
    <property type="evidence" value="ECO:0007669"/>
    <property type="project" value="UniProtKB-KW"/>
</dbReference>
<feature type="binding site" evidence="14">
    <location>
        <position position="375"/>
    </location>
    <ligand>
        <name>Zn(2+)</name>
        <dbReference type="ChEBI" id="CHEBI:29105"/>
    </ligand>
</feature>
<accession>A0A2X0QZ42</accession>
<evidence type="ECO:0000256" key="7">
    <source>
        <dbReference type="ARBA" id="ARBA00022692"/>
    </source>
</evidence>
<proteinExistence type="inferred from homology"/>
<keyword evidence="3 14" id="KW-1003">Cell membrane</keyword>
<dbReference type="InterPro" id="IPR036138">
    <property type="entry name" value="PBP_dimer_sf"/>
</dbReference>
<keyword evidence="5 14" id="KW-0121">Carboxypeptidase</keyword>
<evidence type="ECO:0000256" key="10">
    <source>
        <dbReference type="ARBA" id="ARBA00022984"/>
    </source>
</evidence>
<dbReference type="InterPro" id="IPR001460">
    <property type="entry name" value="PCN-bd_Tpept"/>
</dbReference>
<dbReference type="GO" id="GO:0008270">
    <property type="term" value="F:zinc ion binding"/>
    <property type="evidence" value="ECO:0007669"/>
    <property type="project" value="UniProtKB-UniRule"/>
</dbReference>
<dbReference type="Gene3D" id="3.30.1390.30">
    <property type="entry name" value="Penicillin-binding protein 2a, domain 3"/>
    <property type="match status" value="1"/>
</dbReference>
<keyword evidence="10 14" id="KW-0573">Peptidoglycan synthesis</keyword>
<evidence type="ECO:0000259" key="15">
    <source>
        <dbReference type="Pfam" id="PF00905"/>
    </source>
</evidence>
<dbReference type="GO" id="GO:0009002">
    <property type="term" value="F:serine-type D-Ala-D-Ala carboxypeptidase activity"/>
    <property type="evidence" value="ECO:0007669"/>
    <property type="project" value="UniProtKB-UniRule"/>
</dbReference>
<keyword evidence="7 14" id="KW-0812">Transmembrane</keyword>
<comment type="catalytic activity">
    <reaction evidence="14">
        <text>Preferential cleavage: (Ac)2-L-Lys-D-Ala-|-D-Ala. Also transpeptidation of peptidyl-alanyl moieties that are N-acyl substituents of D-alanine.</text>
        <dbReference type="EC" id="3.4.16.4"/>
    </reaction>
</comment>
<dbReference type="InterPro" id="IPR050515">
    <property type="entry name" value="Beta-lactam/transpept"/>
</dbReference>
<dbReference type="EC" id="3.4.16.4" evidence="14"/>
<keyword evidence="14" id="KW-0862">Zinc</keyword>
<comment type="similarity">
    <text evidence="14">Belongs to the transpeptidase family. MrdA subfamily.</text>
</comment>
<dbReference type="GO" id="GO:0008360">
    <property type="term" value="P:regulation of cell shape"/>
    <property type="evidence" value="ECO:0007669"/>
    <property type="project" value="UniProtKB-KW"/>
</dbReference>
<keyword evidence="6 14" id="KW-0645">Protease</keyword>
<comment type="cofactor">
    <cofactor evidence="14">
        <name>Zn(2+)</name>
        <dbReference type="ChEBI" id="CHEBI:29105"/>
    </cofactor>
    <text evidence="14">Binds one Zn(2+) ion per subunit.</text>
</comment>
<dbReference type="UniPathway" id="UPA00219"/>
<feature type="binding site" evidence="14">
    <location>
        <position position="354"/>
    </location>
    <ligand>
        <name>Zn(2+)</name>
        <dbReference type="ChEBI" id="CHEBI:29105"/>
    </ligand>
</feature>
<dbReference type="GO" id="GO:0009252">
    <property type="term" value="P:peptidoglycan biosynthetic process"/>
    <property type="evidence" value="ECO:0007669"/>
    <property type="project" value="UniProtKB-UniRule"/>
</dbReference>
<dbReference type="PANTHER" id="PTHR30627">
    <property type="entry name" value="PEPTIDOGLYCAN D,D-TRANSPEPTIDASE"/>
    <property type="match status" value="1"/>
</dbReference>
<comment type="pathway">
    <text evidence="14">Cell wall biogenesis; peptidoglycan biosynthesis.</text>
</comment>
<evidence type="ECO:0000256" key="5">
    <source>
        <dbReference type="ARBA" id="ARBA00022645"/>
    </source>
</evidence>
<evidence type="ECO:0000256" key="13">
    <source>
        <dbReference type="ARBA" id="ARBA00023316"/>
    </source>
</evidence>
<feature type="binding site" evidence="14">
    <location>
        <position position="369"/>
    </location>
    <ligand>
        <name>Zn(2+)</name>
        <dbReference type="ChEBI" id="CHEBI:29105"/>
    </ligand>
</feature>
<evidence type="ECO:0000256" key="9">
    <source>
        <dbReference type="ARBA" id="ARBA00022960"/>
    </source>
</evidence>
<protein>
    <recommendedName>
        <fullName evidence="14">Peptidoglycan D,D-transpeptidase MrdA</fullName>
        <ecNumber evidence="14">3.4.16.4</ecNumber>
    </recommendedName>
    <alternativeName>
        <fullName evidence="14">Penicillin-binding protein 2</fullName>
        <shortName evidence="14">PBP-2</shortName>
    </alternativeName>
</protein>
<dbReference type="GO" id="GO:0005886">
    <property type="term" value="C:plasma membrane"/>
    <property type="evidence" value="ECO:0007669"/>
    <property type="project" value="UniProtKB-SubCell"/>
</dbReference>
<keyword evidence="9 14" id="KW-0133">Cell shape</keyword>
<evidence type="ECO:0000256" key="4">
    <source>
        <dbReference type="ARBA" id="ARBA00022519"/>
    </source>
</evidence>
<dbReference type="Pfam" id="PF03717">
    <property type="entry name" value="PBP_dimer"/>
    <property type="match status" value="1"/>
</dbReference>
<dbReference type="HAMAP" id="MF_02081">
    <property type="entry name" value="MrdA_transpept"/>
    <property type="match status" value="1"/>
</dbReference>
<dbReference type="AlphaFoldDB" id="A0A2X0QZ42"/>
<sequence length="634" mass="70705">MKPHIEFKDTLREIHNFRQRLAISIVFVLLLLLVLFSRFIYLQVIQKNHYQTLAENNRIAIVPIAPSRGLILDRNGVVLAHNYSAYTLEITLSKVPDLQETIEELAKIVDIQPGDRKRFKRMLADNRKYESLPIRNRLTDSEVARFTGQRYRFPGVEIKARLFREYPFYDQSSHLVGYIGRINKNELAHLEEDGVGANYRGSDYIGKTGIEQHYESELHGITGIEQVEVDAAGREVRVLSRTPPIPGNNLVLSIDAKLQAIAEQAFGSYRGALVAIDPSNGEILAFVSKPGYDLNLFIDGIDEQSWSELNNSPDRPLNNRALRGQYAPGSTIKPFMALAGLHYNKRSPDYTISDPGYFSLPNSRHRYRDWKKEGHGSVDLFKSIVVSCDTYYYGLATDIGVDHIHDYFSGFGFGKKTGIDMEGEVPGLLPSQEWKRRRYKQKWYVGDTVSVGIGQGYSLVTPLQLAYATAILANGGSAHRPHLLKELQIPHTNERRPFGTHLESSLNINPGHLALVKKAMVAVTQPGGTAAQAGAGAPYAFAGKTGTAQVIGIKQGERYIESQIQERHRDHAWFMTFAPADQPKIALAVLVENGGHGSSTAAPIARKMLDYFLLGKLPQPSQPVEGAEGIDEDE</sequence>
<comment type="function">
    <text evidence="14">Catalyzes cross-linking of the peptidoglycan cell wall.</text>
</comment>
<feature type="active site" description="Acyl-ester intermediate" evidence="14">
    <location>
        <position position="330"/>
    </location>
</feature>
<dbReference type="SUPFAM" id="SSF56519">
    <property type="entry name" value="Penicillin binding protein dimerisation domain"/>
    <property type="match status" value="1"/>
</dbReference>
<dbReference type="GO" id="GO:0071972">
    <property type="term" value="F:peptidoglycan L,D-transpeptidase activity"/>
    <property type="evidence" value="ECO:0007669"/>
    <property type="project" value="TreeGrafter"/>
</dbReference>
<keyword evidence="4 14" id="KW-0997">Cell inner membrane</keyword>
<comment type="subcellular location">
    <subcellularLocation>
        <location evidence="14">Cell inner membrane</location>
        <topology evidence="14">Single-pass membrane protein</topology>
    </subcellularLocation>
    <subcellularLocation>
        <location evidence="2">Cell membrane</location>
    </subcellularLocation>
    <subcellularLocation>
        <location evidence="1">Membrane</location>
        <topology evidence="1">Single-pass membrane protein</topology>
    </subcellularLocation>
</comment>
<dbReference type="NCBIfam" id="TIGR03423">
    <property type="entry name" value="pbp2_mrdA"/>
    <property type="match status" value="1"/>
</dbReference>
<keyword evidence="12 14" id="KW-0472">Membrane</keyword>
<feature type="binding site" evidence="14">
    <location>
        <position position="388"/>
    </location>
    <ligand>
        <name>Zn(2+)</name>
        <dbReference type="ChEBI" id="CHEBI:29105"/>
    </ligand>
</feature>
<keyword evidence="11 14" id="KW-1133">Transmembrane helix</keyword>
<dbReference type="Gene3D" id="3.90.1310.10">
    <property type="entry name" value="Penicillin-binding protein 2a (Domain 2)"/>
    <property type="match status" value="1"/>
</dbReference>
<evidence type="ECO:0000256" key="8">
    <source>
        <dbReference type="ARBA" id="ARBA00022801"/>
    </source>
</evidence>
<dbReference type="PANTHER" id="PTHR30627:SF2">
    <property type="entry name" value="PEPTIDOGLYCAN D,D-TRANSPEPTIDASE MRDA"/>
    <property type="match status" value="1"/>
</dbReference>
<evidence type="ECO:0000256" key="14">
    <source>
        <dbReference type="HAMAP-Rule" id="MF_02081"/>
    </source>
</evidence>
<dbReference type="InterPro" id="IPR012338">
    <property type="entry name" value="Beta-lactam/transpept-like"/>
</dbReference>
<reference evidence="17" key="1">
    <citation type="submission" date="2018-05" db="EMBL/GenBank/DDBJ databases">
        <authorList>
            <person name="Lanie J.A."/>
            <person name="Ng W.-L."/>
            <person name="Kazmierczak K.M."/>
            <person name="Andrzejewski T.M."/>
            <person name="Davidsen T.M."/>
            <person name="Wayne K.J."/>
            <person name="Tettelin H."/>
            <person name="Glass J.I."/>
            <person name="Rusch D."/>
            <person name="Podicherti R."/>
            <person name="Tsui H.-C.T."/>
            <person name="Winkler M.E."/>
        </authorList>
    </citation>
    <scope>NUCLEOTIDE SEQUENCE</scope>
    <source>
        <strain evidence="17">KNB</strain>
    </source>
</reference>